<dbReference type="OrthoDB" id="2138173at2759"/>
<dbReference type="GO" id="GO:0016491">
    <property type="term" value="F:oxidoreductase activity"/>
    <property type="evidence" value="ECO:0007669"/>
    <property type="project" value="InterPro"/>
</dbReference>
<organism evidence="2 3">
    <name type="scientific">Blastomyces silverae</name>
    <dbReference type="NCBI Taxonomy" id="2060906"/>
    <lineage>
        <taxon>Eukaryota</taxon>
        <taxon>Fungi</taxon>
        <taxon>Dikarya</taxon>
        <taxon>Ascomycota</taxon>
        <taxon>Pezizomycotina</taxon>
        <taxon>Eurotiomycetes</taxon>
        <taxon>Eurotiomycetidae</taxon>
        <taxon>Onygenales</taxon>
        <taxon>Ajellomycetaceae</taxon>
        <taxon>Blastomyces</taxon>
    </lineage>
</organism>
<protein>
    <recommendedName>
        <fullName evidence="1">Nitroreductase domain-containing protein</fullName>
    </recommendedName>
</protein>
<name>A0A0H1BM36_9EURO</name>
<feature type="domain" description="Nitroreductase" evidence="1">
    <location>
        <begin position="23"/>
        <end position="118"/>
    </location>
</feature>
<dbReference type="InterPro" id="IPR033877">
    <property type="entry name" value="Frm2/Hbn1"/>
</dbReference>
<dbReference type="EMBL" id="LDEV01001106">
    <property type="protein sequence ID" value="KLJ12208.1"/>
    <property type="molecule type" value="Genomic_DNA"/>
</dbReference>
<dbReference type="InterPro" id="IPR029479">
    <property type="entry name" value="Nitroreductase"/>
</dbReference>
<keyword evidence="3" id="KW-1185">Reference proteome</keyword>
<comment type="caution">
    <text evidence="2">The sequence shown here is derived from an EMBL/GenBank/DDBJ whole genome shotgun (WGS) entry which is preliminary data.</text>
</comment>
<dbReference type="AlphaFoldDB" id="A0A0H1BM36"/>
<dbReference type="Gene3D" id="3.40.109.10">
    <property type="entry name" value="NADH Oxidase"/>
    <property type="match status" value="1"/>
</dbReference>
<dbReference type="GO" id="GO:0034599">
    <property type="term" value="P:cellular response to oxidative stress"/>
    <property type="evidence" value="ECO:0007669"/>
    <property type="project" value="InterPro"/>
</dbReference>
<reference evidence="3" key="1">
    <citation type="journal article" date="2015" name="PLoS Genet.">
        <title>The dynamic genome and transcriptome of the human fungal pathogen Blastomyces and close relative Emmonsia.</title>
        <authorList>
            <person name="Munoz J.F."/>
            <person name="Gauthier G.M."/>
            <person name="Desjardins C.A."/>
            <person name="Gallo J.E."/>
            <person name="Holder J."/>
            <person name="Sullivan T.D."/>
            <person name="Marty A.J."/>
            <person name="Carmen J.C."/>
            <person name="Chen Z."/>
            <person name="Ding L."/>
            <person name="Gujja S."/>
            <person name="Magrini V."/>
            <person name="Misas E."/>
            <person name="Mitreva M."/>
            <person name="Priest M."/>
            <person name="Saif S."/>
            <person name="Whiston E.A."/>
            <person name="Young S."/>
            <person name="Zeng Q."/>
            <person name="Goldman W.E."/>
            <person name="Mardis E.R."/>
            <person name="Taylor J.W."/>
            <person name="McEwen J.G."/>
            <person name="Clay O.K."/>
            <person name="Klein B.S."/>
            <person name="Cuomo C.A."/>
        </authorList>
    </citation>
    <scope>NUCLEOTIDE SEQUENCE [LARGE SCALE GENOMIC DNA]</scope>
    <source>
        <strain evidence="3">UAMH 139</strain>
    </source>
</reference>
<sequence>MTVATPKPLVPAATTAALIELAKARRSVYQLSASSPVPDSAIQELVNSAILHVPSSLNAQSTRLVLLLHEEHTKLWDLTIKTFEDGIVASGKVPKDMWENHTKPKLEGFRAAYGTILFFEDPAHIAPLAAKFP</sequence>
<evidence type="ECO:0000259" key="1">
    <source>
        <dbReference type="Pfam" id="PF00881"/>
    </source>
</evidence>
<evidence type="ECO:0000313" key="3">
    <source>
        <dbReference type="Proteomes" id="UP000053573"/>
    </source>
</evidence>
<gene>
    <name evidence="2" type="ORF">EMPG_12737</name>
</gene>
<accession>A0A0H1BM36</accession>
<dbReference type="Pfam" id="PF00881">
    <property type="entry name" value="Nitroreductase"/>
    <property type="match status" value="1"/>
</dbReference>
<dbReference type="SUPFAM" id="SSF55469">
    <property type="entry name" value="FMN-dependent nitroreductase-like"/>
    <property type="match status" value="1"/>
</dbReference>
<dbReference type="PANTHER" id="PTHR43035">
    <property type="entry name" value="FATTY ACID REPRESSION MUTANT PROTEIN 2-RELATED"/>
    <property type="match status" value="1"/>
</dbReference>
<proteinExistence type="predicted"/>
<dbReference type="STRING" id="2060906.A0A0H1BM36"/>
<evidence type="ECO:0000313" key="2">
    <source>
        <dbReference type="EMBL" id="KLJ12208.1"/>
    </source>
</evidence>
<dbReference type="Proteomes" id="UP000053573">
    <property type="component" value="Unassembled WGS sequence"/>
</dbReference>
<dbReference type="PANTHER" id="PTHR43035:SF3">
    <property type="entry name" value="NITROREDUCTASE DOMAIN-CONTAINING PROTEIN"/>
    <property type="match status" value="1"/>
</dbReference>
<feature type="non-terminal residue" evidence="2">
    <location>
        <position position="133"/>
    </location>
</feature>
<dbReference type="InterPro" id="IPR000415">
    <property type="entry name" value="Nitroreductase-like"/>
</dbReference>